<evidence type="ECO:0000256" key="12">
    <source>
        <dbReference type="ARBA" id="ARBA00023065"/>
    </source>
</evidence>
<evidence type="ECO:0000256" key="16">
    <source>
        <dbReference type="ARBA" id="ARBA00023201"/>
    </source>
</evidence>
<evidence type="ECO:0000256" key="14">
    <source>
        <dbReference type="ARBA" id="ARBA00023157"/>
    </source>
</evidence>
<keyword evidence="12 18" id="KW-0406">Ion transport</keyword>
<evidence type="ECO:0000256" key="11">
    <source>
        <dbReference type="ARBA" id="ARBA00023053"/>
    </source>
</evidence>
<keyword evidence="16" id="KW-0739">Sodium transport</keyword>
<keyword evidence="7 18" id="KW-0812">Transmembrane</keyword>
<reference evidence="19" key="3">
    <citation type="submission" date="2025-09" db="UniProtKB">
        <authorList>
            <consortium name="Ensembl"/>
        </authorList>
    </citation>
    <scope>IDENTIFICATION</scope>
</reference>
<protein>
    <recommendedName>
        <fullName evidence="18">Sodium/potassium-transporting ATPase subunit beta</fullName>
    </recommendedName>
</protein>
<evidence type="ECO:0000256" key="7">
    <source>
        <dbReference type="ARBA" id="ARBA00022692"/>
    </source>
</evidence>
<dbReference type="GeneTree" id="ENSGT01030000234579"/>
<evidence type="ECO:0000256" key="13">
    <source>
        <dbReference type="ARBA" id="ARBA00023136"/>
    </source>
</evidence>
<keyword evidence="14" id="KW-1015">Disulfide bond</keyword>
<dbReference type="PANTHER" id="PTHR11523">
    <property type="entry name" value="SODIUM/POTASSIUM-DEPENDENT ATPASE BETA SUBUNIT"/>
    <property type="match status" value="1"/>
</dbReference>
<evidence type="ECO:0000256" key="15">
    <source>
        <dbReference type="ARBA" id="ARBA00023180"/>
    </source>
</evidence>
<comment type="subcellular location">
    <subcellularLocation>
        <location evidence="1">Cell membrane</location>
        <topology evidence="1">Single-pass type II membrane protein</topology>
    </subcellularLocation>
    <subcellularLocation>
        <location evidence="18">Membrane</location>
    </subcellularLocation>
</comment>
<dbReference type="NCBIfam" id="TIGR01107">
    <property type="entry name" value="Na_K_ATPase_bet"/>
    <property type="match status" value="1"/>
</dbReference>
<keyword evidence="9" id="KW-0735">Signal-anchor</keyword>
<dbReference type="InterPro" id="IPR038702">
    <property type="entry name" value="Na/K_ATPase_sub_beta_sf"/>
</dbReference>
<dbReference type="GO" id="GO:0030007">
    <property type="term" value="P:intracellular potassium ion homeostasis"/>
    <property type="evidence" value="ECO:0007669"/>
    <property type="project" value="TreeGrafter"/>
</dbReference>
<reference evidence="19 20" key="1">
    <citation type="submission" date="2020-06" db="EMBL/GenBank/DDBJ databases">
        <authorList>
            <consortium name="Wellcome Sanger Institute Data Sharing"/>
        </authorList>
    </citation>
    <scope>NUCLEOTIDE SEQUENCE [LARGE SCALE GENOMIC DNA]</scope>
</reference>
<dbReference type="GO" id="GO:0006883">
    <property type="term" value="P:intracellular sodium ion homeostasis"/>
    <property type="evidence" value="ECO:0007669"/>
    <property type="project" value="TreeGrafter"/>
</dbReference>
<sequence length="278" mass="32310">MSTPEDKTGEEKVPRPSWRDVIYNPRTGEFVGRTASSWGLIFLFYLAFYGFLAGMFALTMWVMLQTLDENTPRYRDRIANPGLVIRSTSMDIFFNRSDPLTYRAYVQHLESFLQQYNNSVQGKNEQCVTGQYFDQDEEVLKKACQFRRSTLNPCSGEGDRTFGYFKGQPCILVKMNRVIGLKPRGEPYINCTAKAGNPLKMHYYPSEGRIDKMYFPYYGKKSHQSYVQPLVAVKLLITKEDYNKEISIECRVEGSNLQNNDERDKFQGRVNFRVKVME</sequence>
<evidence type="ECO:0000313" key="20">
    <source>
        <dbReference type="Proteomes" id="UP000694580"/>
    </source>
</evidence>
<evidence type="ECO:0000256" key="4">
    <source>
        <dbReference type="ARBA" id="ARBA00022475"/>
    </source>
</evidence>
<keyword evidence="5" id="KW-0633">Potassium transport</keyword>
<dbReference type="GO" id="GO:1990573">
    <property type="term" value="P:potassium ion import across plasma membrane"/>
    <property type="evidence" value="ECO:0007669"/>
    <property type="project" value="TreeGrafter"/>
</dbReference>
<organism evidence="19 20">
    <name type="scientific">Denticeps clupeoides</name>
    <name type="common">denticle herring</name>
    <dbReference type="NCBI Taxonomy" id="299321"/>
    <lineage>
        <taxon>Eukaryota</taxon>
        <taxon>Metazoa</taxon>
        <taxon>Chordata</taxon>
        <taxon>Craniata</taxon>
        <taxon>Vertebrata</taxon>
        <taxon>Euteleostomi</taxon>
        <taxon>Actinopterygii</taxon>
        <taxon>Neopterygii</taxon>
        <taxon>Teleostei</taxon>
        <taxon>Clupei</taxon>
        <taxon>Clupeiformes</taxon>
        <taxon>Denticipitoidei</taxon>
        <taxon>Denticipitidae</taxon>
        <taxon>Denticeps</taxon>
    </lineage>
</organism>
<evidence type="ECO:0000256" key="2">
    <source>
        <dbReference type="ARBA" id="ARBA00005876"/>
    </source>
</evidence>
<dbReference type="Pfam" id="PF00287">
    <property type="entry name" value="Na_K-ATPase"/>
    <property type="match status" value="1"/>
</dbReference>
<comment type="function">
    <text evidence="17">This is the non-catalytic component of the active enzyme, which catalyzes the hydrolysis of ATP coupled with the exchange of Na(+) and K(+) ions across the plasma membrane. The exact function of the beta-3 subunit is not known.</text>
</comment>
<dbReference type="GO" id="GO:0036376">
    <property type="term" value="P:sodium ion export across plasma membrane"/>
    <property type="evidence" value="ECO:0007669"/>
    <property type="project" value="TreeGrafter"/>
</dbReference>
<evidence type="ECO:0000256" key="9">
    <source>
        <dbReference type="ARBA" id="ARBA00022968"/>
    </source>
</evidence>
<keyword evidence="13 18" id="KW-0472">Membrane</keyword>
<dbReference type="Proteomes" id="UP000694580">
    <property type="component" value="Chromosome 4"/>
</dbReference>
<keyword evidence="6" id="KW-0740">Sodium/potassium transport</keyword>
<name>A0AAY4ADA9_9TELE</name>
<keyword evidence="4" id="KW-1003">Cell membrane</keyword>
<dbReference type="PANTHER" id="PTHR11523:SF47">
    <property type="entry name" value="SODIUM_POTASSIUM-TRANSPORTING ATPASE SUBUNIT BETA-3"/>
    <property type="match status" value="1"/>
</dbReference>
<keyword evidence="10 18" id="KW-1133">Transmembrane helix</keyword>
<evidence type="ECO:0000256" key="18">
    <source>
        <dbReference type="RuleBase" id="RU362099"/>
    </source>
</evidence>
<dbReference type="PROSITE" id="PS00391">
    <property type="entry name" value="ATPASE_NA_K_BETA_2"/>
    <property type="match status" value="1"/>
</dbReference>
<accession>A0AAY4ADA9</accession>
<evidence type="ECO:0000256" key="1">
    <source>
        <dbReference type="ARBA" id="ARBA00004401"/>
    </source>
</evidence>
<evidence type="ECO:0000256" key="8">
    <source>
        <dbReference type="ARBA" id="ARBA00022958"/>
    </source>
</evidence>
<comment type="similarity">
    <text evidence="2 18">Belongs to the X(+)/potassium ATPases subunit beta family.</text>
</comment>
<keyword evidence="8" id="KW-0630">Potassium</keyword>
<dbReference type="Gene3D" id="2.60.40.1660">
    <property type="entry name" value="Na, k-atpase alpha subunit"/>
    <property type="match status" value="1"/>
</dbReference>
<evidence type="ECO:0000313" key="19">
    <source>
        <dbReference type="Ensembl" id="ENSDCDP00010006922.1"/>
    </source>
</evidence>
<evidence type="ECO:0000256" key="6">
    <source>
        <dbReference type="ARBA" id="ARBA00022607"/>
    </source>
</evidence>
<reference evidence="19" key="2">
    <citation type="submission" date="2025-08" db="UniProtKB">
        <authorList>
            <consortium name="Ensembl"/>
        </authorList>
    </citation>
    <scope>IDENTIFICATION</scope>
</reference>
<dbReference type="AlphaFoldDB" id="A0AAY4ADA9"/>
<dbReference type="GO" id="GO:0005890">
    <property type="term" value="C:sodium:potassium-exchanging ATPase complex"/>
    <property type="evidence" value="ECO:0007669"/>
    <property type="project" value="InterPro"/>
</dbReference>
<feature type="transmembrane region" description="Helical" evidence="18">
    <location>
        <begin position="38"/>
        <end position="64"/>
    </location>
</feature>
<dbReference type="RefSeq" id="XP_028833510.1">
    <property type="nucleotide sequence ID" value="XM_028977677.1"/>
</dbReference>
<keyword evidence="20" id="KW-1185">Reference proteome</keyword>
<keyword evidence="11" id="KW-0915">Sodium</keyword>
<proteinExistence type="inferred from homology"/>
<dbReference type="FunFam" id="2.60.40.1660:FF:000005">
    <property type="entry name" value="Sodium/potassium-transporting ATPase subunit beta"/>
    <property type="match status" value="1"/>
</dbReference>
<dbReference type="GO" id="GO:0001671">
    <property type="term" value="F:ATPase activator activity"/>
    <property type="evidence" value="ECO:0007669"/>
    <property type="project" value="TreeGrafter"/>
</dbReference>
<evidence type="ECO:0000256" key="3">
    <source>
        <dbReference type="ARBA" id="ARBA00022448"/>
    </source>
</evidence>
<gene>
    <name evidence="19" type="primary">atp1b3a</name>
</gene>
<keyword evidence="3 18" id="KW-0813">Transport</keyword>
<dbReference type="GeneID" id="114788782"/>
<evidence type="ECO:0000256" key="10">
    <source>
        <dbReference type="ARBA" id="ARBA00022989"/>
    </source>
</evidence>
<evidence type="ECO:0000256" key="5">
    <source>
        <dbReference type="ARBA" id="ARBA00022538"/>
    </source>
</evidence>
<dbReference type="InterPro" id="IPR000402">
    <property type="entry name" value="Na/K_ATPase_sub_beta"/>
</dbReference>
<keyword evidence="15" id="KW-0325">Glycoprotein</keyword>
<dbReference type="Ensembl" id="ENSDCDT00010007156.1">
    <property type="protein sequence ID" value="ENSDCDP00010006922.1"/>
    <property type="gene ID" value="ENSDCDG00010002967.1"/>
</dbReference>
<evidence type="ECO:0000256" key="17">
    <source>
        <dbReference type="ARBA" id="ARBA00037667"/>
    </source>
</evidence>